<evidence type="ECO:0000313" key="1">
    <source>
        <dbReference type="EMBL" id="WNH00746.1"/>
    </source>
</evidence>
<accession>A0ABY9XDT7</accession>
<name>A0ABY9XDT7_9GAMM</name>
<proteinExistence type="predicted"/>
<reference evidence="1 2" key="1">
    <citation type="journal article" date="2023" name="Access Microbiol">
        <title>The genome of a steinernematid-associated Pseudomonas piscis bacterium encodes the biosynthesis of insect toxins.</title>
        <authorList>
            <person name="Awori R.M."/>
            <person name="Hendre P."/>
            <person name="Amugune N.O."/>
        </authorList>
    </citation>
    <scope>NUCLEOTIDE SEQUENCE [LARGE SCALE GENOMIC DNA]</scope>
    <source>
        <strain evidence="1 2">97</strain>
    </source>
</reference>
<dbReference type="EMBL" id="CP133647">
    <property type="protein sequence ID" value="WNH00746.1"/>
    <property type="molecule type" value="Genomic_DNA"/>
</dbReference>
<sequence>MRLSFVLDENTILIGGNAQGKSSLLASFTNLLSFYKLSF</sequence>
<keyword evidence="2" id="KW-1185">Reference proteome</keyword>
<gene>
    <name evidence="1" type="ORF">QL112_012780</name>
</gene>
<dbReference type="Pfam" id="PF11398">
    <property type="entry name" value="DUF2813"/>
    <property type="match status" value="1"/>
</dbReference>
<dbReference type="InterPro" id="IPR022602">
    <property type="entry name" value="DUF2813"/>
</dbReference>
<dbReference type="GeneID" id="88856447"/>
<dbReference type="Proteomes" id="UP001300348">
    <property type="component" value="Chromosome"/>
</dbReference>
<dbReference type="RefSeq" id="WP_189758488.1">
    <property type="nucleotide sequence ID" value="NZ_CAWPOC010000201.1"/>
</dbReference>
<protein>
    <submittedName>
        <fullName evidence="1">DUF2813 domain-containing protein</fullName>
    </submittedName>
</protein>
<organism evidence="1 2">
    <name type="scientific">Xenorhabdus griffiniae</name>
    <dbReference type="NCBI Taxonomy" id="351672"/>
    <lineage>
        <taxon>Bacteria</taxon>
        <taxon>Pseudomonadati</taxon>
        <taxon>Pseudomonadota</taxon>
        <taxon>Gammaproteobacteria</taxon>
        <taxon>Enterobacterales</taxon>
        <taxon>Morganellaceae</taxon>
        <taxon>Xenorhabdus</taxon>
    </lineage>
</organism>
<evidence type="ECO:0000313" key="2">
    <source>
        <dbReference type="Proteomes" id="UP001300348"/>
    </source>
</evidence>